<comment type="subcellular location">
    <subcellularLocation>
        <location evidence="1">Nucleus</location>
    </subcellularLocation>
</comment>
<evidence type="ECO:0000256" key="3">
    <source>
        <dbReference type="ARBA" id="ARBA00022771"/>
    </source>
</evidence>
<evidence type="ECO:0000259" key="9">
    <source>
        <dbReference type="PROSITE" id="PS50808"/>
    </source>
</evidence>
<evidence type="ECO:0000256" key="7">
    <source>
        <dbReference type="ARBA" id="ARBA00023242"/>
    </source>
</evidence>
<comment type="caution">
    <text evidence="10">The sequence shown here is derived from an EMBL/GenBank/DDBJ whole genome shotgun (WGS) entry which is preliminary data.</text>
</comment>
<keyword evidence="2" id="KW-0479">Metal-binding</keyword>
<protein>
    <submittedName>
        <fullName evidence="10">35604_t:CDS:1</fullName>
    </submittedName>
</protein>
<proteinExistence type="predicted"/>
<dbReference type="SUPFAM" id="SSF53098">
    <property type="entry name" value="Ribonuclease H-like"/>
    <property type="match status" value="1"/>
</dbReference>
<keyword evidence="5" id="KW-0805">Transcription regulation</keyword>
<dbReference type="InterPro" id="IPR036236">
    <property type="entry name" value="Znf_C2H2_sf"/>
</dbReference>
<evidence type="ECO:0000256" key="5">
    <source>
        <dbReference type="ARBA" id="ARBA00023015"/>
    </source>
</evidence>
<dbReference type="InterPro" id="IPR003656">
    <property type="entry name" value="Znf_BED"/>
</dbReference>
<accession>A0ABN7VV98</accession>
<dbReference type="Pfam" id="PF02892">
    <property type="entry name" value="zf-BED"/>
    <property type="match status" value="1"/>
</dbReference>
<gene>
    <name evidence="10" type="ORF">GMARGA_LOCUS23111</name>
</gene>
<feature type="non-terminal residue" evidence="10">
    <location>
        <position position="255"/>
    </location>
</feature>
<name>A0ABN7VV98_GIGMA</name>
<evidence type="ECO:0000256" key="6">
    <source>
        <dbReference type="ARBA" id="ARBA00023163"/>
    </source>
</evidence>
<evidence type="ECO:0000256" key="2">
    <source>
        <dbReference type="ARBA" id="ARBA00022723"/>
    </source>
</evidence>
<keyword evidence="11" id="KW-1185">Reference proteome</keyword>
<dbReference type="PROSITE" id="PS50808">
    <property type="entry name" value="ZF_BED"/>
    <property type="match status" value="1"/>
</dbReference>
<keyword evidence="3 8" id="KW-0863">Zinc-finger</keyword>
<keyword evidence="7" id="KW-0539">Nucleus</keyword>
<evidence type="ECO:0000256" key="1">
    <source>
        <dbReference type="ARBA" id="ARBA00004123"/>
    </source>
</evidence>
<dbReference type="InterPro" id="IPR012337">
    <property type="entry name" value="RNaseH-like_sf"/>
</dbReference>
<dbReference type="Proteomes" id="UP000789901">
    <property type="component" value="Unassembled WGS sequence"/>
</dbReference>
<feature type="domain" description="BED-type" evidence="9">
    <location>
        <begin position="48"/>
        <end position="103"/>
    </location>
</feature>
<dbReference type="PANTHER" id="PTHR46481">
    <property type="entry name" value="ZINC FINGER BED DOMAIN-CONTAINING PROTEIN 4"/>
    <property type="match status" value="1"/>
</dbReference>
<dbReference type="SUPFAM" id="SSF57667">
    <property type="entry name" value="beta-beta-alpha zinc fingers"/>
    <property type="match status" value="1"/>
</dbReference>
<reference evidence="10 11" key="1">
    <citation type="submission" date="2021-06" db="EMBL/GenBank/DDBJ databases">
        <authorList>
            <person name="Kallberg Y."/>
            <person name="Tangrot J."/>
            <person name="Rosling A."/>
        </authorList>
    </citation>
    <scope>NUCLEOTIDE SEQUENCE [LARGE SCALE GENOMIC DNA]</scope>
    <source>
        <strain evidence="10 11">120-4 pot B 10/14</strain>
    </source>
</reference>
<organism evidence="10 11">
    <name type="scientific">Gigaspora margarita</name>
    <dbReference type="NCBI Taxonomy" id="4874"/>
    <lineage>
        <taxon>Eukaryota</taxon>
        <taxon>Fungi</taxon>
        <taxon>Fungi incertae sedis</taxon>
        <taxon>Mucoromycota</taxon>
        <taxon>Glomeromycotina</taxon>
        <taxon>Glomeromycetes</taxon>
        <taxon>Diversisporales</taxon>
        <taxon>Gigasporaceae</taxon>
        <taxon>Gigaspora</taxon>
    </lineage>
</organism>
<dbReference type="EMBL" id="CAJVQB010023086">
    <property type="protein sequence ID" value="CAG8801057.1"/>
    <property type="molecule type" value="Genomic_DNA"/>
</dbReference>
<dbReference type="PANTHER" id="PTHR46481:SF10">
    <property type="entry name" value="ZINC FINGER BED DOMAIN-CONTAINING PROTEIN 39"/>
    <property type="match status" value="1"/>
</dbReference>
<sequence>MSESFDSIESFEIPNIINDFFNTVARISNNSNTIFQTLTLDIIDESSNTLKSIWDYFNKVKENNKVIAKCKYCKNAKYSVTNGAATNLWGHLKRMYNSLLGVSTSQSTLDKFSTKHIESKNISNEFRQWMAEWIIFKDLLFTIIERHFKSMIKRALKIKVVSADTIQCNILQKYSQIHDNIHQELQASSKLAFTLDIWTSILVKAYIGITIYFIDKSWSFQQRILNFVELEGAHSGKNIANEFIKMVEFYNIETK</sequence>
<evidence type="ECO:0000313" key="11">
    <source>
        <dbReference type="Proteomes" id="UP000789901"/>
    </source>
</evidence>
<keyword evidence="4" id="KW-0862">Zinc</keyword>
<evidence type="ECO:0000256" key="8">
    <source>
        <dbReference type="PROSITE-ProRule" id="PRU00027"/>
    </source>
</evidence>
<keyword evidence="6" id="KW-0804">Transcription</keyword>
<dbReference type="SMART" id="SM00614">
    <property type="entry name" value="ZnF_BED"/>
    <property type="match status" value="1"/>
</dbReference>
<evidence type="ECO:0000313" key="10">
    <source>
        <dbReference type="EMBL" id="CAG8801057.1"/>
    </source>
</evidence>
<evidence type="ECO:0000256" key="4">
    <source>
        <dbReference type="ARBA" id="ARBA00022833"/>
    </source>
</evidence>
<dbReference type="InterPro" id="IPR052035">
    <property type="entry name" value="ZnF_BED_domain_contain"/>
</dbReference>